<keyword evidence="2" id="KW-1185">Reference proteome</keyword>
<dbReference type="EMBL" id="PUHW01000029">
    <property type="protein sequence ID" value="KAG0690500.1"/>
    <property type="molecule type" value="Genomic_DNA"/>
</dbReference>
<proteinExistence type="predicted"/>
<accession>A0A9P7BHH6</accession>
<protein>
    <submittedName>
        <fullName evidence="1">Uncharacterized protein</fullName>
    </submittedName>
</protein>
<dbReference type="Proteomes" id="UP000697127">
    <property type="component" value="Unassembled WGS sequence"/>
</dbReference>
<evidence type="ECO:0000313" key="2">
    <source>
        <dbReference type="Proteomes" id="UP000697127"/>
    </source>
</evidence>
<reference evidence="1" key="1">
    <citation type="submission" date="2020-11" db="EMBL/GenBank/DDBJ databases">
        <title>Kefir isolates.</title>
        <authorList>
            <person name="Marcisauskas S."/>
            <person name="Kim Y."/>
            <person name="Blasche S."/>
        </authorList>
    </citation>
    <scope>NUCLEOTIDE SEQUENCE</scope>
    <source>
        <strain evidence="1">Olga-1</strain>
    </source>
</reference>
<gene>
    <name evidence="1" type="ORF">C6P40_002592</name>
</gene>
<sequence>MNNKQQTINNNPYPYKFVVFVPKKYWPYYSEVSSLLKYFNEELAKDKHFSMYKDEIQYIRYHENYHLKNQIMCTEIAKAIVKTKIDIAEISIIEVSTPQVFTTNELNDLFVKKFVDNARLFK</sequence>
<evidence type="ECO:0000313" key="1">
    <source>
        <dbReference type="EMBL" id="KAG0690500.1"/>
    </source>
</evidence>
<name>A0A9P7BHH6_9ASCO</name>
<comment type="caution">
    <text evidence="1">The sequence shown here is derived from an EMBL/GenBank/DDBJ whole genome shotgun (WGS) entry which is preliminary data.</text>
</comment>
<dbReference type="AlphaFoldDB" id="A0A9P7BHH6"/>
<organism evidence="1 2">
    <name type="scientific">Pichia californica</name>
    <dbReference type="NCBI Taxonomy" id="460514"/>
    <lineage>
        <taxon>Eukaryota</taxon>
        <taxon>Fungi</taxon>
        <taxon>Dikarya</taxon>
        <taxon>Ascomycota</taxon>
        <taxon>Saccharomycotina</taxon>
        <taxon>Pichiomycetes</taxon>
        <taxon>Pichiales</taxon>
        <taxon>Pichiaceae</taxon>
        <taxon>Pichia</taxon>
    </lineage>
</organism>